<name>A0A5E4QEL7_9NEOP</name>
<proteinExistence type="predicted"/>
<feature type="transmembrane region" description="Helical" evidence="1">
    <location>
        <begin position="114"/>
        <end position="137"/>
    </location>
</feature>
<dbReference type="Proteomes" id="UP000324832">
    <property type="component" value="Unassembled WGS sequence"/>
</dbReference>
<gene>
    <name evidence="2" type="ORF">LSINAPIS_LOCUS8167</name>
</gene>
<sequence>MSIKCGSSAGTGISMSVADGSFKIKVLTLVVNTANLINERATPNMGMAHALIAPVAIMLTYFVLTVFVMGAIKKKTPSLFLQIYGQVMCCLVQIYLSLTVFIELKSVSEKHPALALNGVLPMINSVLMIVDLTVIIFSNRTAIGPPLSLQTPRSSTLEIQSNN</sequence>
<keyword evidence="1" id="KW-0472">Membrane</keyword>
<accession>A0A5E4QEL7</accession>
<dbReference type="AlphaFoldDB" id="A0A5E4QEL7"/>
<keyword evidence="3" id="KW-1185">Reference proteome</keyword>
<protein>
    <submittedName>
        <fullName evidence="2">Uncharacterized protein</fullName>
    </submittedName>
</protein>
<dbReference type="EMBL" id="FZQP02002868">
    <property type="protein sequence ID" value="VVC96723.1"/>
    <property type="molecule type" value="Genomic_DNA"/>
</dbReference>
<keyword evidence="1" id="KW-0812">Transmembrane</keyword>
<feature type="transmembrane region" description="Helical" evidence="1">
    <location>
        <begin position="51"/>
        <end position="72"/>
    </location>
</feature>
<keyword evidence="1" id="KW-1133">Transmembrane helix</keyword>
<evidence type="ECO:0000313" key="2">
    <source>
        <dbReference type="EMBL" id="VVC96723.1"/>
    </source>
</evidence>
<reference evidence="2 3" key="1">
    <citation type="submission" date="2017-07" db="EMBL/GenBank/DDBJ databases">
        <authorList>
            <person name="Talla V."/>
            <person name="Backstrom N."/>
        </authorList>
    </citation>
    <scope>NUCLEOTIDE SEQUENCE [LARGE SCALE GENOMIC DNA]</scope>
</reference>
<organism evidence="2 3">
    <name type="scientific">Leptidea sinapis</name>
    <dbReference type="NCBI Taxonomy" id="189913"/>
    <lineage>
        <taxon>Eukaryota</taxon>
        <taxon>Metazoa</taxon>
        <taxon>Ecdysozoa</taxon>
        <taxon>Arthropoda</taxon>
        <taxon>Hexapoda</taxon>
        <taxon>Insecta</taxon>
        <taxon>Pterygota</taxon>
        <taxon>Neoptera</taxon>
        <taxon>Endopterygota</taxon>
        <taxon>Lepidoptera</taxon>
        <taxon>Glossata</taxon>
        <taxon>Ditrysia</taxon>
        <taxon>Papilionoidea</taxon>
        <taxon>Pieridae</taxon>
        <taxon>Dismorphiinae</taxon>
        <taxon>Leptidea</taxon>
    </lineage>
</organism>
<evidence type="ECO:0000313" key="3">
    <source>
        <dbReference type="Proteomes" id="UP000324832"/>
    </source>
</evidence>
<evidence type="ECO:0000256" key="1">
    <source>
        <dbReference type="SAM" id="Phobius"/>
    </source>
</evidence>
<feature type="transmembrane region" description="Helical" evidence="1">
    <location>
        <begin position="79"/>
        <end position="102"/>
    </location>
</feature>